<evidence type="ECO:0000313" key="5">
    <source>
        <dbReference type="Proteomes" id="UP000659388"/>
    </source>
</evidence>
<evidence type="ECO:0000313" key="4">
    <source>
        <dbReference type="EMBL" id="MBL3658815.1"/>
    </source>
</evidence>
<dbReference type="RefSeq" id="WP_202246606.1">
    <property type="nucleotide sequence ID" value="NZ_JAESIY010000017.1"/>
</dbReference>
<dbReference type="PROSITE" id="PS50088">
    <property type="entry name" value="ANK_REPEAT"/>
    <property type="match status" value="3"/>
</dbReference>
<sequence length="407" mass="45596">MKIRIIIFFMAWVSISCETKVDTQSIATVIEKDDLNKFQQFVSKINLDTCVFSMDENALHYAIRMGSRKIASRLIDEEFMLNATDSLKFTPLLLSAMLNYKDITDKLLEKDISIDNIEEYNDLAALHYAVYNNDLSLAKKLIARNANVNIKCNSRIASTPLHFAIESENGLMAKLLLDNNASDTIQDGNDHTAIDLASETSNPDILKLFYKKMGVDKKKELFFNITRGSGDLAFITKMLSEGWMSKEIMNDALVFVSDTAVSKVLLESGASIRKFHSEYKYGAIHYAAIRGDTTMIGFLLKNGANINQLAKEGTVSALMYASQLGNEVNSLDDKLDELGLSVNSFFYDYLGVSAEKTRQNSLASVQYLVDKGANIHFKNDNNEDALFYANSSSNHDVSEYLNELRVN</sequence>
<reference evidence="4" key="1">
    <citation type="submission" date="2021-01" db="EMBL/GenBank/DDBJ databases">
        <title>Fulvivirga kasyanovii gen. nov., sp nov., a novel member of the phylum Bacteroidetes isolated from seawater in a mussel farm.</title>
        <authorList>
            <person name="Zhao L.-H."/>
            <person name="Wang Z.-J."/>
        </authorList>
    </citation>
    <scope>NUCLEOTIDE SEQUENCE</scope>
    <source>
        <strain evidence="4">2943</strain>
    </source>
</reference>
<dbReference type="PANTHER" id="PTHR24198">
    <property type="entry name" value="ANKYRIN REPEAT AND PROTEIN KINASE DOMAIN-CONTAINING PROTEIN"/>
    <property type="match status" value="1"/>
</dbReference>
<dbReference type="GO" id="GO:0005737">
    <property type="term" value="C:cytoplasm"/>
    <property type="evidence" value="ECO:0007669"/>
    <property type="project" value="TreeGrafter"/>
</dbReference>
<dbReference type="SMART" id="SM00248">
    <property type="entry name" value="ANK"/>
    <property type="match status" value="7"/>
</dbReference>
<dbReference type="Pfam" id="PF12796">
    <property type="entry name" value="Ank_2"/>
    <property type="match status" value="2"/>
</dbReference>
<gene>
    <name evidence="4" type="ORF">JL102_21885</name>
</gene>
<name>A0A937FDB4_9BACT</name>
<dbReference type="InterPro" id="IPR002110">
    <property type="entry name" value="Ankyrin_rpt"/>
</dbReference>
<dbReference type="SUPFAM" id="SSF48403">
    <property type="entry name" value="Ankyrin repeat"/>
    <property type="match status" value="1"/>
</dbReference>
<dbReference type="AlphaFoldDB" id="A0A937FDB4"/>
<keyword evidence="1" id="KW-0677">Repeat</keyword>
<dbReference type="Gene3D" id="1.25.40.20">
    <property type="entry name" value="Ankyrin repeat-containing domain"/>
    <property type="match status" value="2"/>
</dbReference>
<evidence type="ECO:0000256" key="3">
    <source>
        <dbReference type="PROSITE-ProRule" id="PRU00023"/>
    </source>
</evidence>
<dbReference type="Proteomes" id="UP000659388">
    <property type="component" value="Unassembled WGS sequence"/>
</dbReference>
<feature type="repeat" description="ANK" evidence="3">
    <location>
        <begin position="279"/>
        <end position="311"/>
    </location>
</feature>
<keyword evidence="2 3" id="KW-0040">ANK repeat</keyword>
<organism evidence="4 5">
    <name type="scientific">Fulvivirga sediminis</name>
    <dbReference type="NCBI Taxonomy" id="2803949"/>
    <lineage>
        <taxon>Bacteria</taxon>
        <taxon>Pseudomonadati</taxon>
        <taxon>Bacteroidota</taxon>
        <taxon>Cytophagia</taxon>
        <taxon>Cytophagales</taxon>
        <taxon>Fulvivirgaceae</taxon>
        <taxon>Fulvivirga</taxon>
    </lineage>
</organism>
<protein>
    <submittedName>
        <fullName evidence="4">Ankyrin repeat domain-containing protein</fullName>
    </submittedName>
</protein>
<dbReference type="EMBL" id="JAESIY010000017">
    <property type="protein sequence ID" value="MBL3658815.1"/>
    <property type="molecule type" value="Genomic_DNA"/>
</dbReference>
<feature type="repeat" description="ANK" evidence="3">
    <location>
        <begin position="121"/>
        <end position="153"/>
    </location>
</feature>
<feature type="repeat" description="ANK" evidence="3">
    <location>
        <begin position="156"/>
        <end position="188"/>
    </location>
</feature>
<dbReference type="PROSITE" id="PS51257">
    <property type="entry name" value="PROKAR_LIPOPROTEIN"/>
    <property type="match status" value="1"/>
</dbReference>
<dbReference type="InterPro" id="IPR036770">
    <property type="entry name" value="Ankyrin_rpt-contain_sf"/>
</dbReference>
<dbReference type="PANTHER" id="PTHR24198:SF165">
    <property type="entry name" value="ANKYRIN REPEAT-CONTAINING PROTEIN-RELATED"/>
    <property type="match status" value="1"/>
</dbReference>
<accession>A0A937FDB4</accession>
<dbReference type="PROSITE" id="PS50297">
    <property type="entry name" value="ANK_REP_REGION"/>
    <property type="match status" value="2"/>
</dbReference>
<dbReference type="Pfam" id="PF00023">
    <property type="entry name" value="Ank"/>
    <property type="match status" value="1"/>
</dbReference>
<evidence type="ECO:0000256" key="1">
    <source>
        <dbReference type="ARBA" id="ARBA00022737"/>
    </source>
</evidence>
<comment type="caution">
    <text evidence="4">The sequence shown here is derived from an EMBL/GenBank/DDBJ whole genome shotgun (WGS) entry which is preliminary data.</text>
</comment>
<proteinExistence type="predicted"/>
<evidence type="ECO:0000256" key="2">
    <source>
        <dbReference type="ARBA" id="ARBA00023043"/>
    </source>
</evidence>
<keyword evidence="5" id="KW-1185">Reference proteome</keyword>